<evidence type="ECO:0000313" key="3">
    <source>
        <dbReference type="EMBL" id="CAG7816495.1"/>
    </source>
</evidence>
<proteinExistence type="predicted"/>
<dbReference type="Proteomes" id="UP000708208">
    <property type="component" value="Unassembled WGS sequence"/>
</dbReference>
<accession>A0A8J2KK87</accession>
<evidence type="ECO:0000256" key="1">
    <source>
        <dbReference type="SAM" id="Coils"/>
    </source>
</evidence>
<name>A0A8J2KK87_9HEXA</name>
<feature type="region of interest" description="Disordered" evidence="2">
    <location>
        <begin position="81"/>
        <end position="104"/>
    </location>
</feature>
<comment type="caution">
    <text evidence="3">The sequence shown here is derived from an EMBL/GenBank/DDBJ whole genome shotgun (WGS) entry which is preliminary data.</text>
</comment>
<evidence type="ECO:0000313" key="4">
    <source>
        <dbReference type="Proteomes" id="UP000708208"/>
    </source>
</evidence>
<dbReference type="AlphaFoldDB" id="A0A8J2KK87"/>
<reference evidence="3" key="1">
    <citation type="submission" date="2021-06" db="EMBL/GenBank/DDBJ databases">
        <authorList>
            <person name="Hodson N. C."/>
            <person name="Mongue J. A."/>
            <person name="Jaron S. K."/>
        </authorList>
    </citation>
    <scope>NUCLEOTIDE SEQUENCE</scope>
</reference>
<gene>
    <name evidence="3" type="ORF">AFUS01_LOCUS27112</name>
</gene>
<feature type="coiled-coil region" evidence="1">
    <location>
        <begin position="33"/>
        <end position="72"/>
    </location>
</feature>
<protein>
    <submittedName>
        <fullName evidence="3">Uncharacterized protein</fullName>
    </submittedName>
</protein>
<keyword evidence="1" id="KW-0175">Coiled coil</keyword>
<evidence type="ECO:0000256" key="2">
    <source>
        <dbReference type="SAM" id="MobiDB-lite"/>
    </source>
</evidence>
<organism evidence="3 4">
    <name type="scientific">Allacma fusca</name>
    <dbReference type="NCBI Taxonomy" id="39272"/>
    <lineage>
        <taxon>Eukaryota</taxon>
        <taxon>Metazoa</taxon>
        <taxon>Ecdysozoa</taxon>
        <taxon>Arthropoda</taxon>
        <taxon>Hexapoda</taxon>
        <taxon>Collembola</taxon>
        <taxon>Symphypleona</taxon>
        <taxon>Sminthuridae</taxon>
        <taxon>Allacma</taxon>
    </lineage>
</organism>
<dbReference type="EMBL" id="CAJVCH010371442">
    <property type="protein sequence ID" value="CAG7816495.1"/>
    <property type="molecule type" value="Genomic_DNA"/>
</dbReference>
<sequence>MKVTERSCRDRVSELLKSHRQNELESLRASGISEEETTELENLLTSISKLQEAKLDKKVKALYSRKDQAEAQALRATALIEVRESDSSGDEDSFGKQMDPKAVD</sequence>
<dbReference type="OrthoDB" id="8251734at2759"/>
<feature type="non-terminal residue" evidence="3">
    <location>
        <position position="1"/>
    </location>
</feature>
<keyword evidence="4" id="KW-1185">Reference proteome</keyword>